<gene>
    <name evidence="6" type="ORF">IAA08_04225</name>
</gene>
<dbReference type="Pfam" id="PF00575">
    <property type="entry name" value="S1"/>
    <property type="match status" value="2"/>
</dbReference>
<dbReference type="InterPro" id="IPR012340">
    <property type="entry name" value="NA-bd_OB-fold"/>
</dbReference>
<evidence type="ECO:0000259" key="5">
    <source>
        <dbReference type="PROSITE" id="PS50126"/>
    </source>
</evidence>
<keyword evidence="2" id="KW-0689">Ribosomal protein</keyword>
<dbReference type="EMBL" id="DXCH01000120">
    <property type="protein sequence ID" value="HIZ07125.1"/>
    <property type="molecule type" value="Genomic_DNA"/>
</dbReference>
<dbReference type="Proteomes" id="UP000824024">
    <property type="component" value="Unassembled WGS sequence"/>
</dbReference>
<comment type="similarity">
    <text evidence="1">Belongs to the bacterial ribosomal protein bS1 family.</text>
</comment>
<dbReference type="Gene3D" id="2.40.50.140">
    <property type="entry name" value="Nucleic acid-binding proteins"/>
    <property type="match status" value="2"/>
</dbReference>
<sequence>MTEEVKVTEETMTEDAVKDQTQETADVQTAETEKTAQDTPAESMEDYAKELEASYEVMGDGEYDTDTLLAWKKIQEYFENKEILTLTVSGIVNKGVIVMVEGIRGFIPASRLDIKHVDDTNDWLGKEVRVRVIEADMEKNKLVLSAREILREEEKEAKRQKIQDIKVGEVRTGKVESLQSYGAFIDLGDGISGLLHVSQISQKRIKHPGEVLKEGQEVQVKVIKNQDGKVGLSMKQLIEDKEEAEEAAIKIPKSEEIGTSLGDLFKNLKL</sequence>
<evidence type="ECO:0000256" key="3">
    <source>
        <dbReference type="ARBA" id="ARBA00023274"/>
    </source>
</evidence>
<dbReference type="PANTHER" id="PTHR10724">
    <property type="entry name" value="30S RIBOSOMAL PROTEIN S1"/>
    <property type="match status" value="1"/>
</dbReference>
<keyword evidence="3" id="KW-0687">Ribonucleoprotein</keyword>
<dbReference type="FunFam" id="2.40.50.140:FF:000051">
    <property type="entry name" value="RNA-binding transcriptional accessory protein"/>
    <property type="match status" value="1"/>
</dbReference>
<accession>A0A9D2D268</accession>
<dbReference type="InterPro" id="IPR003029">
    <property type="entry name" value="S1_domain"/>
</dbReference>
<dbReference type="GO" id="GO:1990904">
    <property type="term" value="C:ribonucleoprotein complex"/>
    <property type="evidence" value="ECO:0007669"/>
    <property type="project" value="UniProtKB-KW"/>
</dbReference>
<reference evidence="6" key="1">
    <citation type="journal article" date="2021" name="PeerJ">
        <title>Extensive microbial diversity within the chicken gut microbiome revealed by metagenomics and culture.</title>
        <authorList>
            <person name="Gilroy R."/>
            <person name="Ravi A."/>
            <person name="Getino M."/>
            <person name="Pursley I."/>
            <person name="Horton D.L."/>
            <person name="Alikhan N.F."/>
            <person name="Baker D."/>
            <person name="Gharbi K."/>
            <person name="Hall N."/>
            <person name="Watson M."/>
            <person name="Adriaenssens E.M."/>
            <person name="Foster-Nyarko E."/>
            <person name="Jarju S."/>
            <person name="Secka A."/>
            <person name="Antonio M."/>
            <person name="Oren A."/>
            <person name="Chaudhuri R.R."/>
            <person name="La Ragione R."/>
            <person name="Hildebrand F."/>
            <person name="Pallen M.J."/>
        </authorList>
    </citation>
    <scope>NUCLEOTIDE SEQUENCE</scope>
    <source>
        <strain evidence="6">CHK192-9172</strain>
    </source>
</reference>
<evidence type="ECO:0000256" key="1">
    <source>
        <dbReference type="ARBA" id="ARBA00006767"/>
    </source>
</evidence>
<feature type="domain" description="S1 motif" evidence="5">
    <location>
        <begin position="168"/>
        <end position="235"/>
    </location>
</feature>
<dbReference type="GO" id="GO:0006412">
    <property type="term" value="P:translation"/>
    <property type="evidence" value="ECO:0007669"/>
    <property type="project" value="TreeGrafter"/>
</dbReference>
<proteinExistence type="inferred from homology"/>
<feature type="region of interest" description="Disordered" evidence="4">
    <location>
        <begin position="1"/>
        <end position="43"/>
    </location>
</feature>
<organism evidence="6 7">
    <name type="scientific">Candidatus Eubacterium avistercoris</name>
    <dbReference type="NCBI Taxonomy" id="2838567"/>
    <lineage>
        <taxon>Bacteria</taxon>
        <taxon>Bacillati</taxon>
        <taxon>Bacillota</taxon>
        <taxon>Clostridia</taxon>
        <taxon>Eubacteriales</taxon>
        <taxon>Eubacteriaceae</taxon>
        <taxon>Eubacterium</taxon>
    </lineage>
</organism>
<dbReference type="PROSITE" id="PS50126">
    <property type="entry name" value="S1"/>
    <property type="match status" value="2"/>
</dbReference>
<comment type="caution">
    <text evidence="6">The sequence shown here is derived from an EMBL/GenBank/DDBJ whole genome shotgun (WGS) entry which is preliminary data.</text>
</comment>
<protein>
    <submittedName>
        <fullName evidence="6">S1 RNA-binding domain-containing protein</fullName>
    </submittedName>
</protein>
<dbReference type="PRINTS" id="PR00681">
    <property type="entry name" value="RIBOSOMALS1"/>
</dbReference>
<evidence type="ECO:0000313" key="7">
    <source>
        <dbReference type="Proteomes" id="UP000824024"/>
    </source>
</evidence>
<dbReference type="GO" id="GO:0005840">
    <property type="term" value="C:ribosome"/>
    <property type="evidence" value="ECO:0007669"/>
    <property type="project" value="UniProtKB-KW"/>
</dbReference>
<evidence type="ECO:0000313" key="6">
    <source>
        <dbReference type="EMBL" id="HIZ07125.1"/>
    </source>
</evidence>
<feature type="domain" description="S1 motif" evidence="5">
    <location>
        <begin position="81"/>
        <end position="147"/>
    </location>
</feature>
<dbReference type="SMART" id="SM00316">
    <property type="entry name" value="S1"/>
    <property type="match status" value="2"/>
</dbReference>
<evidence type="ECO:0000256" key="2">
    <source>
        <dbReference type="ARBA" id="ARBA00022980"/>
    </source>
</evidence>
<dbReference type="CDD" id="cd04465">
    <property type="entry name" value="S1_RPS1_repeat_ec2_hs2"/>
    <property type="match status" value="1"/>
</dbReference>
<name>A0A9D2D268_9FIRM</name>
<dbReference type="GO" id="GO:0005737">
    <property type="term" value="C:cytoplasm"/>
    <property type="evidence" value="ECO:0007669"/>
    <property type="project" value="UniProtKB-ARBA"/>
</dbReference>
<dbReference type="PANTHER" id="PTHR10724:SF7">
    <property type="entry name" value="SMALL RIBOSOMAL SUBUNIT PROTEIN BS1C"/>
    <property type="match status" value="1"/>
</dbReference>
<dbReference type="InterPro" id="IPR035104">
    <property type="entry name" value="Ribosomal_protein_S1-like"/>
</dbReference>
<dbReference type="AlphaFoldDB" id="A0A9D2D268"/>
<reference evidence="6" key="2">
    <citation type="submission" date="2021-04" db="EMBL/GenBank/DDBJ databases">
        <authorList>
            <person name="Gilroy R."/>
        </authorList>
    </citation>
    <scope>NUCLEOTIDE SEQUENCE</scope>
    <source>
        <strain evidence="6">CHK192-9172</strain>
    </source>
</reference>
<dbReference type="GO" id="GO:0003735">
    <property type="term" value="F:structural constituent of ribosome"/>
    <property type="evidence" value="ECO:0007669"/>
    <property type="project" value="TreeGrafter"/>
</dbReference>
<dbReference type="GO" id="GO:0003729">
    <property type="term" value="F:mRNA binding"/>
    <property type="evidence" value="ECO:0007669"/>
    <property type="project" value="TreeGrafter"/>
</dbReference>
<evidence type="ECO:0000256" key="4">
    <source>
        <dbReference type="SAM" id="MobiDB-lite"/>
    </source>
</evidence>
<feature type="compositionally biased region" description="Basic and acidic residues" evidence="4">
    <location>
        <begin position="1"/>
        <end position="21"/>
    </location>
</feature>
<dbReference type="SUPFAM" id="SSF50249">
    <property type="entry name" value="Nucleic acid-binding proteins"/>
    <property type="match status" value="2"/>
</dbReference>
<dbReference type="InterPro" id="IPR050437">
    <property type="entry name" value="Ribos_protein_bS1-like"/>
</dbReference>